<dbReference type="InterPro" id="IPR035518">
    <property type="entry name" value="DPG_synthase"/>
</dbReference>
<evidence type="ECO:0000256" key="12">
    <source>
        <dbReference type="ARBA" id="ARBA00045097"/>
    </source>
</evidence>
<reference evidence="14 15" key="1">
    <citation type="journal article" date="2016" name="Mol. Biol. Evol.">
        <title>Comparative Genomics of Early-Diverging Mushroom-Forming Fungi Provides Insights into the Origins of Lignocellulose Decay Capabilities.</title>
        <authorList>
            <person name="Nagy L.G."/>
            <person name="Riley R."/>
            <person name="Tritt A."/>
            <person name="Adam C."/>
            <person name="Daum C."/>
            <person name="Floudas D."/>
            <person name="Sun H."/>
            <person name="Yadav J.S."/>
            <person name="Pangilinan J."/>
            <person name="Larsson K.H."/>
            <person name="Matsuura K."/>
            <person name="Barry K."/>
            <person name="Labutti K."/>
            <person name="Kuo R."/>
            <person name="Ohm R.A."/>
            <person name="Bhattacharya S.S."/>
            <person name="Shirouzu T."/>
            <person name="Yoshinaga Y."/>
            <person name="Martin F.M."/>
            <person name="Grigoriev I.V."/>
            <person name="Hibbett D.S."/>
        </authorList>
    </citation>
    <scope>NUCLEOTIDE SEQUENCE [LARGE SCALE GENOMIC DNA]</scope>
    <source>
        <strain evidence="14 15">HHB12733</strain>
    </source>
</reference>
<dbReference type="GO" id="GO:0005789">
    <property type="term" value="C:endoplasmic reticulum membrane"/>
    <property type="evidence" value="ECO:0007669"/>
    <property type="project" value="UniProtKB-SubCell"/>
</dbReference>
<dbReference type="PANTHER" id="PTHR10859">
    <property type="entry name" value="GLYCOSYL TRANSFERASE"/>
    <property type="match status" value="1"/>
</dbReference>
<comment type="subcellular location">
    <subcellularLocation>
        <location evidence="1">Endoplasmic reticulum membrane</location>
        <topology evidence="1">Single-pass membrane protein</topology>
    </subcellularLocation>
</comment>
<dbReference type="FunCoup" id="A0A165FKA2">
    <property type="interactions" value="419"/>
</dbReference>
<dbReference type="AlphaFoldDB" id="A0A165FKA2"/>
<evidence type="ECO:0000256" key="5">
    <source>
        <dbReference type="ARBA" id="ARBA00022676"/>
    </source>
</evidence>
<evidence type="ECO:0000256" key="10">
    <source>
        <dbReference type="ARBA" id="ARBA00022989"/>
    </source>
</evidence>
<evidence type="ECO:0000256" key="1">
    <source>
        <dbReference type="ARBA" id="ARBA00004389"/>
    </source>
</evidence>
<evidence type="ECO:0000256" key="7">
    <source>
        <dbReference type="ARBA" id="ARBA00022692"/>
    </source>
</evidence>
<evidence type="ECO:0000256" key="9">
    <source>
        <dbReference type="ARBA" id="ARBA00022968"/>
    </source>
</evidence>
<keyword evidence="7" id="KW-0812">Transmembrane</keyword>
<accession>A0A165FKA2</accession>
<dbReference type="STRING" id="1353952.A0A165FKA2"/>
<evidence type="ECO:0000313" key="14">
    <source>
        <dbReference type="EMBL" id="KZT56870.1"/>
    </source>
</evidence>
<feature type="domain" description="Glycosyltransferase 2-like" evidence="13">
    <location>
        <begin position="2"/>
        <end position="150"/>
    </location>
</feature>
<evidence type="ECO:0000256" key="11">
    <source>
        <dbReference type="ARBA" id="ARBA00023136"/>
    </source>
</evidence>
<keyword evidence="10" id="KW-1133">Transmembrane helix</keyword>
<evidence type="ECO:0000256" key="8">
    <source>
        <dbReference type="ARBA" id="ARBA00022824"/>
    </source>
</evidence>
<proteinExistence type="inferred from homology"/>
<evidence type="ECO:0000256" key="2">
    <source>
        <dbReference type="ARBA" id="ARBA00004922"/>
    </source>
</evidence>
<comment type="similarity">
    <text evidence="3">Belongs to the glycosyltransferase 2 family.</text>
</comment>
<dbReference type="GO" id="GO:0006487">
    <property type="term" value="P:protein N-linked glycosylation"/>
    <property type="evidence" value="ECO:0007669"/>
    <property type="project" value="TreeGrafter"/>
</dbReference>
<evidence type="ECO:0000259" key="13">
    <source>
        <dbReference type="Pfam" id="PF00535"/>
    </source>
</evidence>
<feature type="non-terminal residue" evidence="14">
    <location>
        <position position="1"/>
    </location>
</feature>
<comment type="catalytic activity">
    <reaction evidence="12">
        <text>a di-trans,poly-cis-dolichyl phosphate + UDP-alpha-D-glucose = a di-trans,poly-cis-dolichyl beta-D-glucosyl phosphate + UDP</text>
        <dbReference type="Rhea" id="RHEA:15401"/>
        <dbReference type="Rhea" id="RHEA-COMP:19498"/>
        <dbReference type="Rhea" id="RHEA-COMP:19502"/>
        <dbReference type="ChEBI" id="CHEBI:57525"/>
        <dbReference type="ChEBI" id="CHEBI:57683"/>
        <dbReference type="ChEBI" id="CHEBI:58223"/>
        <dbReference type="ChEBI" id="CHEBI:58885"/>
        <dbReference type="EC" id="2.4.1.117"/>
    </reaction>
    <physiologicalReaction direction="left-to-right" evidence="12">
        <dbReference type="Rhea" id="RHEA:15402"/>
    </physiologicalReaction>
</comment>
<dbReference type="SUPFAM" id="SSF53448">
    <property type="entry name" value="Nucleotide-diphospho-sugar transferases"/>
    <property type="match status" value="1"/>
</dbReference>
<dbReference type="Pfam" id="PF00535">
    <property type="entry name" value="Glycos_transf_2"/>
    <property type="match status" value="1"/>
</dbReference>
<dbReference type="Gene3D" id="3.90.550.10">
    <property type="entry name" value="Spore Coat Polysaccharide Biosynthesis Protein SpsA, Chain A"/>
    <property type="match status" value="1"/>
</dbReference>
<keyword evidence="9" id="KW-0735">Signal-anchor</keyword>
<dbReference type="OrthoDB" id="3784at2759"/>
<evidence type="ECO:0000256" key="6">
    <source>
        <dbReference type="ARBA" id="ARBA00022679"/>
    </source>
</evidence>
<evidence type="ECO:0000256" key="4">
    <source>
        <dbReference type="ARBA" id="ARBA00012583"/>
    </source>
</evidence>
<dbReference type="EMBL" id="KV423971">
    <property type="protein sequence ID" value="KZT56870.1"/>
    <property type="molecule type" value="Genomic_DNA"/>
</dbReference>
<evidence type="ECO:0000313" key="15">
    <source>
        <dbReference type="Proteomes" id="UP000076842"/>
    </source>
</evidence>
<dbReference type="InParanoid" id="A0A165FKA2"/>
<evidence type="ECO:0000256" key="3">
    <source>
        <dbReference type="ARBA" id="ARBA00006739"/>
    </source>
</evidence>
<dbReference type="InterPro" id="IPR001173">
    <property type="entry name" value="Glyco_trans_2-like"/>
</dbReference>
<name>A0A165FKA2_9BASI</name>
<keyword evidence="5" id="KW-0328">Glycosyltransferase</keyword>
<keyword evidence="15" id="KW-1185">Reference proteome</keyword>
<organism evidence="14 15">
    <name type="scientific">Calocera cornea HHB12733</name>
    <dbReference type="NCBI Taxonomy" id="1353952"/>
    <lineage>
        <taxon>Eukaryota</taxon>
        <taxon>Fungi</taxon>
        <taxon>Dikarya</taxon>
        <taxon>Basidiomycota</taxon>
        <taxon>Agaricomycotina</taxon>
        <taxon>Dacrymycetes</taxon>
        <taxon>Dacrymycetales</taxon>
        <taxon>Dacrymycetaceae</taxon>
        <taxon>Calocera</taxon>
    </lineage>
</organism>
<dbReference type="CDD" id="cd04188">
    <property type="entry name" value="DPG_synthase"/>
    <property type="match status" value="1"/>
</dbReference>
<dbReference type="Proteomes" id="UP000076842">
    <property type="component" value="Unassembled WGS sequence"/>
</dbReference>
<protein>
    <recommendedName>
        <fullName evidence="4">dolichyl-phosphate beta-glucosyltransferase</fullName>
        <ecNumber evidence="4">2.4.1.117</ecNumber>
    </recommendedName>
</protein>
<feature type="non-terminal residue" evidence="14">
    <location>
        <position position="263"/>
    </location>
</feature>
<gene>
    <name evidence="14" type="ORF">CALCODRAFT_417571</name>
</gene>
<comment type="pathway">
    <text evidence="2">Protein modification; protein glycosylation.</text>
</comment>
<keyword evidence="11" id="KW-0472">Membrane</keyword>
<keyword evidence="6 14" id="KW-0808">Transferase</keyword>
<dbReference type="PANTHER" id="PTHR10859:SF91">
    <property type="entry name" value="DOLICHYL-PHOSPHATE BETA-GLUCOSYLTRANSFERASE"/>
    <property type="match status" value="1"/>
</dbReference>
<dbReference type="GO" id="GO:0004581">
    <property type="term" value="F:dolichyl-phosphate beta-glucosyltransferase activity"/>
    <property type="evidence" value="ECO:0007669"/>
    <property type="project" value="UniProtKB-EC"/>
</dbReference>
<dbReference type="EC" id="2.4.1.117" evidence="4"/>
<dbReference type="InterPro" id="IPR029044">
    <property type="entry name" value="Nucleotide-diphossugar_trans"/>
</dbReference>
<sequence>LSVIIPAYNEVLRLPHMLDEAVPYLQAHHAHEAASEALHDPPPGQTGYEILIVDDGSRDATSRTALAYAAAHPSAPIRVVTLAQNRGKGGAVKHGVLHARGARILFVDADGATRFEDLSRLWKECARLETVAQGYAAVVGSRAHLVGTDAVVKRSLIRNILMYGLHTILRTLGVGHIQDTQCGFKLFSRACAQLVFPAQHVTHWMFDVELLILCSMLRIPVSEVPVGWHEVSGSKINLVWDSIGMLKDLVVVRANYAIGRWPV</sequence>
<keyword evidence="8" id="KW-0256">Endoplasmic reticulum</keyword>